<keyword evidence="4 7" id="KW-0812">Transmembrane</keyword>
<feature type="transmembrane region" description="Helical" evidence="7">
    <location>
        <begin position="136"/>
        <end position="155"/>
    </location>
</feature>
<dbReference type="Proteomes" id="UP000249061">
    <property type="component" value="Unassembled WGS sequence"/>
</dbReference>
<comment type="subcellular location">
    <subcellularLocation>
        <location evidence="7">Cell membrane</location>
        <topology evidence="7">Multi-pass membrane protein</topology>
    </subcellularLocation>
    <subcellularLocation>
        <location evidence="1">Endomembrane system</location>
        <topology evidence="1">Multi-pass membrane protein</topology>
    </subcellularLocation>
</comment>
<protein>
    <recommendedName>
        <fullName evidence="7">Nickel/cobalt efflux system</fullName>
    </recommendedName>
</protein>
<evidence type="ECO:0000256" key="6">
    <source>
        <dbReference type="ARBA" id="ARBA00023136"/>
    </source>
</evidence>
<feature type="transmembrane region" description="Helical" evidence="7">
    <location>
        <begin position="75"/>
        <end position="94"/>
    </location>
</feature>
<feature type="transmembrane region" description="Helical" evidence="7">
    <location>
        <begin position="167"/>
        <end position="188"/>
    </location>
</feature>
<organism evidence="8 9">
    <name type="scientific">Archangium gephyra</name>
    <dbReference type="NCBI Taxonomy" id="48"/>
    <lineage>
        <taxon>Bacteria</taxon>
        <taxon>Pseudomonadati</taxon>
        <taxon>Myxococcota</taxon>
        <taxon>Myxococcia</taxon>
        <taxon>Myxococcales</taxon>
        <taxon>Cystobacterineae</taxon>
        <taxon>Archangiaceae</taxon>
        <taxon>Archangium</taxon>
    </lineage>
</organism>
<dbReference type="GO" id="GO:0015099">
    <property type="term" value="F:nickel cation transmembrane transporter activity"/>
    <property type="evidence" value="ECO:0007669"/>
    <property type="project" value="UniProtKB-UniRule"/>
</dbReference>
<evidence type="ECO:0000256" key="3">
    <source>
        <dbReference type="ARBA" id="ARBA00022596"/>
    </source>
</evidence>
<dbReference type="EMBL" id="QFQP01000021">
    <property type="protein sequence ID" value="PZR09351.1"/>
    <property type="molecule type" value="Genomic_DNA"/>
</dbReference>
<keyword evidence="6 7" id="KW-0472">Membrane</keyword>
<dbReference type="Pfam" id="PF03824">
    <property type="entry name" value="NicO"/>
    <property type="match status" value="1"/>
</dbReference>
<proteinExistence type="inferred from homology"/>
<evidence type="ECO:0000313" key="9">
    <source>
        <dbReference type="Proteomes" id="UP000249061"/>
    </source>
</evidence>
<keyword evidence="2 7" id="KW-0813">Transport</keyword>
<comment type="caution">
    <text evidence="8">The sequence shown here is derived from an EMBL/GenBank/DDBJ whole genome shotgun (WGS) entry which is preliminary data.</text>
</comment>
<evidence type="ECO:0000256" key="2">
    <source>
        <dbReference type="ARBA" id="ARBA00022448"/>
    </source>
</evidence>
<sequence length="226" mass="23233">MTALLPSLVGLALGMRHALEPDHLAAVSTLATEERGAHAGFRLGAFWGLGHTLSLLVVGGSLAMLGAQMPEHVSAAFELAVAVMVMTLGVRAVMKAVREGRLGAEHAHAHGELVHVHTAPTSHVHVSRWTLATRPLLIGLMHGLAGSGALTALVLAELPTAAARISYIVLFGAGSVVGMAMLTGLAGVPLMKLARSPKATAALLLVTGLVSVVIGAWWGVESVSRL</sequence>
<dbReference type="PANTHER" id="PTHR33876">
    <property type="entry name" value="UNNAMED PRODUCT"/>
    <property type="match status" value="1"/>
</dbReference>
<dbReference type="PANTHER" id="PTHR33876:SF4">
    <property type="entry name" value="CHLOROPLAST PROTEIN FOR GROWTH AND FERTILITY 2"/>
    <property type="match status" value="1"/>
</dbReference>
<dbReference type="GO" id="GO:0005886">
    <property type="term" value="C:plasma membrane"/>
    <property type="evidence" value="ECO:0007669"/>
    <property type="project" value="UniProtKB-SubCell"/>
</dbReference>
<keyword evidence="5 7" id="KW-1133">Transmembrane helix</keyword>
<dbReference type="InterPro" id="IPR052776">
    <property type="entry name" value="Chloro_ReproSupport/MetalTrans"/>
</dbReference>
<evidence type="ECO:0000256" key="4">
    <source>
        <dbReference type="ARBA" id="ARBA00022692"/>
    </source>
</evidence>
<dbReference type="GO" id="GO:0012505">
    <property type="term" value="C:endomembrane system"/>
    <property type="evidence" value="ECO:0007669"/>
    <property type="project" value="UniProtKB-SubCell"/>
</dbReference>
<evidence type="ECO:0000256" key="5">
    <source>
        <dbReference type="ARBA" id="ARBA00022989"/>
    </source>
</evidence>
<feature type="transmembrane region" description="Helical" evidence="7">
    <location>
        <begin position="42"/>
        <end position="63"/>
    </location>
</feature>
<evidence type="ECO:0000256" key="1">
    <source>
        <dbReference type="ARBA" id="ARBA00004127"/>
    </source>
</evidence>
<gene>
    <name evidence="8" type="ORF">DI536_22485</name>
</gene>
<dbReference type="InterPro" id="IPR011541">
    <property type="entry name" value="Ni/Co_transpt_high_affinity"/>
</dbReference>
<accession>A0A2W5VGB9</accession>
<evidence type="ECO:0000256" key="7">
    <source>
        <dbReference type="RuleBase" id="RU362101"/>
    </source>
</evidence>
<evidence type="ECO:0000313" key="8">
    <source>
        <dbReference type="EMBL" id="PZR09351.1"/>
    </source>
</evidence>
<comment type="similarity">
    <text evidence="7">Belongs to the NiCoT transporter (TC 2.A.52) family.</text>
</comment>
<reference evidence="8 9" key="1">
    <citation type="submission" date="2017-08" db="EMBL/GenBank/DDBJ databases">
        <title>Infants hospitalized years apart are colonized by the same room-sourced microbial strains.</title>
        <authorList>
            <person name="Brooks B."/>
            <person name="Olm M.R."/>
            <person name="Firek B.A."/>
            <person name="Baker R."/>
            <person name="Thomas B.C."/>
            <person name="Morowitz M.J."/>
            <person name="Banfield J.F."/>
        </authorList>
    </citation>
    <scope>NUCLEOTIDE SEQUENCE [LARGE SCALE GENOMIC DNA]</scope>
    <source>
        <strain evidence="8">S2_003_000_R2_14</strain>
    </source>
</reference>
<keyword evidence="3" id="KW-0533">Nickel</keyword>
<feature type="transmembrane region" description="Helical" evidence="7">
    <location>
        <begin position="200"/>
        <end position="220"/>
    </location>
</feature>
<dbReference type="AlphaFoldDB" id="A0A2W5VGB9"/>
<name>A0A2W5VGB9_9BACT</name>